<keyword evidence="3" id="KW-1015">Disulfide bond</keyword>
<feature type="compositionally biased region" description="Low complexity" evidence="7">
    <location>
        <begin position="182"/>
        <end position="195"/>
    </location>
</feature>
<dbReference type="Gene3D" id="3.40.390.10">
    <property type="entry name" value="Collagenase (Catalytic Domain)"/>
    <property type="match status" value="1"/>
</dbReference>
<dbReference type="OrthoDB" id="5951731at2759"/>
<feature type="active site" evidence="6">
    <location>
        <position position="425"/>
    </location>
</feature>
<comment type="caution">
    <text evidence="6">Lacks conserved residue(s) required for the propagation of feature annotation.</text>
</comment>
<dbReference type="InterPro" id="IPR002870">
    <property type="entry name" value="Peptidase_M12B_N"/>
</dbReference>
<dbReference type="GO" id="GO:0006508">
    <property type="term" value="P:proteolysis"/>
    <property type="evidence" value="ECO:0007669"/>
    <property type="project" value="InterPro"/>
</dbReference>
<feature type="domain" description="Peptidase M12B" evidence="9">
    <location>
        <begin position="264"/>
        <end position="487"/>
    </location>
</feature>
<dbReference type="InterPro" id="IPR036436">
    <property type="entry name" value="Disintegrin_dom_sf"/>
</dbReference>
<keyword evidence="11" id="KW-1185">Reference proteome</keyword>
<comment type="function">
    <text evidence="4">Probable zinc protease.</text>
</comment>
<dbReference type="GO" id="GO:0046872">
    <property type="term" value="F:metal ion binding"/>
    <property type="evidence" value="ECO:0007669"/>
    <property type="project" value="UniProtKB-KW"/>
</dbReference>
<reference evidence="10 11" key="1">
    <citation type="submission" date="2016-07" db="EMBL/GenBank/DDBJ databases">
        <title>Pervasive Adenine N6-methylation of Active Genes in Fungi.</title>
        <authorList>
            <consortium name="DOE Joint Genome Institute"/>
            <person name="Mondo S.J."/>
            <person name="Dannebaum R.O."/>
            <person name="Kuo R.C."/>
            <person name="Labutti K."/>
            <person name="Haridas S."/>
            <person name="Kuo A."/>
            <person name="Salamov A."/>
            <person name="Ahrendt S.R."/>
            <person name="Lipzen A."/>
            <person name="Sullivan W."/>
            <person name="Andreopoulos W.B."/>
            <person name="Clum A."/>
            <person name="Lindquist E."/>
            <person name="Daum C."/>
            <person name="Ramamoorthy G.K."/>
            <person name="Gryganskyi A."/>
            <person name="Culley D."/>
            <person name="Magnuson J.K."/>
            <person name="James T.Y."/>
            <person name="O'Malley M.A."/>
            <person name="Stajich J.E."/>
            <person name="Spatafora J.W."/>
            <person name="Visel A."/>
            <person name="Grigoriev I.V."/>
        </authorList>
    </citation>
    <scope>NUCLEOTIDE SEQUENCE [LARGE SCALE GENOMIC DNA]</scope>
    <source>
        <strain evidence="10 11">PL171</strain>
    </source>
</reference>
<evidence type="ECO:0000256" key="3">
    <source>
        <dbReference type="ARBA" id="ARBA00023157"/>
    </source>
</evidence>
<name>A0A1Y2HU59_9FUNG</name>
<dbReference type="SUPFAM" id="SSF55486">
    <property type="entry name" value="Metalloproteases ('zincins'), catalytic domain"/>
    <property type="match status" value="1"/>
</dbReference>
<feature type="region of interest" description="Disordered" evidence="7">
    <location>
        <begin position="180"/>
        <end position="208"/>
    </location>
</feature>
<dbReference type="PANTHER" id="PTHR11905">
    <property type="entry name" value="ADAM A DISINTEGRIN AND METALLOPROTEASE DOMAIN"/>
    <property type="match status" value="1"/>
</dbReference>
<dbReference type="FunFam" id="4.10.70.10:FF:000003">
    <property type="entry name" value="Disintegrin and metalloproteinase domain-containing protein 17"/>
    <property type="match status" value="1"/>
</dbReference>
<dbReference type="AlphaFoldDB" id="A0A1Y2HU59"/>
<dbReference type="PROSITE" id="PS50215">
    <property type="entry name" value="ADAM_MEPRO"/>
    <property type="match status" value="1"/>
</dbReference>
<dbReference type="STRING" id="765915.A0A1Y2HU59"/>
<evidence type="ECO:0000256" key="7">
    <source>
        <dbReference type="SAM" id="MobiDB-lite"/>
    </source>
</evidence>
<evidence type="ECO:0000259" key="8">
    <source>
        <dbReference type="PROSITE" id="PS50214"/>
    </source>
</evidence>
<dbReference type="InterPro" id="IPR011936">
    <property type="entry name" value="Myxo_disulph_rpt"/>
</dbReference>
<evidence type="ECO:0000256" key="4">
    <source>
        <dbReference type="ARBA" id="ARBA00056552"/>
    </source>
</evidence>
<evidence type="ECO:0000313" key="10">
    <source>
        <dbReference type="EMBL" id="ORZ38148.1"/>
    </source>
</evidence>
<keyword evidence="6" id="KW-0862">Zinc</keyword>
<evidence type="ECO:0000256" key="5">
    <source>
        <dbReference type="ARBA" id="ARBA00074021"/>
    </source>
</evidence>
<accession>A0A1Y2HU59</accession>
<dbReference type="Pfam" id="PF00200">
    <property type="entry name" value="Disintegrin"/>
    <property type="match status" value="1"/>
</dbReference>
<proteinExistence type="predicted"/>
<evidence type="ECO:0000256" key="2">
    <source>
        <dbReference type="ARBA" id="ARBA00022737"/>
    </source>
</evidence>
<dbReference type="Pfam" id="PF01562">
    <property type="entry name" value="Pep_M12B_propep"/>
    <property type="match status" value="1"/>
</dbReference>
<dbReference type="NCBIfam" id="TIGR02232">
    <property type="entry name" value="myxo_disulf_rpt"/>
    <property type="match status" value="1"/>
</dbReference>
<evidence type="ECO:0000259" key="9">
    <source>
        <dbReference type="PROSITE" id="PS50215"/>
    </source>
</evidence>
<feature type="domain" description="Disintegrin" evidence="8">
    <location>
        <begin position="487"/>
        <end position="579"/>
    </location>
</feature>
<dbReference type="SUPFAM" id="SSF57552">
    <property type="entry name" value="Blood coagulation inhibitor (disintegrin)"/>
    <property type="match status" value="1"/>
</dbReference>
<organism evidence="10 11">
    <name type="scientific">Catenaria anguillulae PL171</name>
    <dbReference type="NCBI Taxonomy" id="765915"/>
    <lineage>
        <taxon>Eukaryota</taxon>
        <taxon>Fungi</taxon>
        <taxon>Fungi incertae sedis</taxon>
        <taxon>Blastocladiomycota</taxon>
        <taxon>Blastocladiomycetes</taxon>
        <taxon>Blastocladiales</taxon>
        <taxon>Catenariaceae</taxon>
        <taxon>Catenaria</taxon>
    </lineage>
</organism>
<sequence>MTLQRQNVLMKASQCITGLSIESSHDFHIVQLLPIHPTTGHPLSSLKKRSLGVSSSRLEYEHQLSFEVSGFTQPLSLKLKRNDKLFSPTYQHIQGSESNTTESIRQEAPANCYYHGSIKGHDESLVALSACEGIHGIIHINSTARYAIHPLAEDVPHAIAGQDGHEVHLHKRHVLVKDQGYAPAPSSSDSSSASSNNEHAICGTSQPGFSVVPDPITSSISEGLTLAKDLLQSSSSPAPSSPHFKSAPATLAKRQTIFEVRNNKTIELLLASDFQRAASWGDETESTMIEMANYVHTLYVHGNLLPRPFALHVTLAGTYVAKQPMWMASETDRIDADGILNTWCAWREQQLLAPANARNPLGNNDIGMMLTGRTMTSGAAAVRNAASIEGYANVGALCTSDKSCGVVRGIRVVQLATQATVLAHEMGHTAGMGHDGNGNECPARGYIMEPSSCKDCGFIASTWSNCSREAISTFFASSDTRCLDSTPTLCGNGVVDEGEECDSGNRVNGSACCSPTCELRSGAQCEDKNGKCCQQCQLLSQGTPCRAKIADGSDRDSCDVADVCTGSSAVCPDTKRPNGSLCAIDPPRNTSMGTCNRGYCQSRVATCARLGYRYDAACDAGREQTCLLYCRSPRGCIRLSYQATAQLSVTAPDYSVCRNAKGDQGMCLAGRCITNSLEETNGDVPWSELGGGAGGNDGGVATKYIGGERKAVLACALIAAFVLAVFV</sequence>
<comment type="caution">
    <text evidence="10">The sequence shown here is derived from an EMBL/GenBank/DDBJ whole genome shotgun (WGS) entry which is preliminary data.</text>
</comment>
<feature type="binding site" evidence="6">
    <location>
        <position position="424"/>
    </location>
    <ligand>
        <name>Zn(2+)</name>
        <dbReference type="ChEBI" id="CHEBI:29105"/>
        <note>catalytic</note>
    </ligand>
</feature>
<evidence type="ECO:0000256" key="6">
    <source>
        <dbReference type="PROSITE-ProRule" id="PRU00276"/>
    </source>
</evidence>
<dbReference type="Gene3D" id="4.10.70.10">
    <property type="entry name" value="Disintegrin domain"/>
    <property type="match status" value="1"/>
</dbReference>
<dbReference type="InterPro" id="IPR024079">
    <property type="entry name" value="MetalloPept_cat_dom_sf"/>
</dbReference>
<feature type="binding site" evidence="6">
    <location>
        <position position="434"/>
    </location>
    <ligand>
        <name>Zn(2+)</name>
        <dbReference type="ChEBI" id="CHEBI:29105"/>
        <note>catalytic</note>
    </ligand>
</feature>
<dbReference type="InterPro" id="IPR001590">
    <property type="entry name" value="Peptidase_M12B"/>
</dbReference>
<gene>
    <name evidence="10" type="ORF">BCR44DRAFT_242298</name>
</gene>
<evidence type="ECO:0000256" key="1">
    <source>
        <dbReference type="ARBA" id="ARBA00022729"/>
    </source>
</evidence>
<dbReference type="EMBL" id="MCFL01000009">
    <property type="protein sequence ID" value="ORZ38148.1"/>
    <property type="molecule type" value="Genomic_DNA"/>
</dbReference>
<keyword evidence="1" id="KW-0732">Signal</keyword>
<evidence type="ECO:0000313" key="11">
    <source>
        <dbReference type="Proteomes" id="UP000193411"/>
    </source>
</evidence>
<keyword evidence="6" id="KW-0479">Metal-binding</keyword>
<feature type="binding site" evidence="6">
    <location>
        <position position="428"/>
    </location>
    <ligand>
        <name>Zn(2+)</name>
        <dbReference type="ChEBI" id="CHEBI:29105"/>
        <note>catalytic</note>
    </ligand>
</feature>
<dbReference type="PROSITE" id="PS50214">
    <property type="entry name" value="DISINTEGRIN_2"/>
    <property type="match status" value="1"/>
</dbReference>
<dbReference type="Pfam" id="PF01421">
    <property type="entry name" value="Reprolysin"/>
    <property type="match status" value="1"/>
</dbReference>
<keyword evidence="2" id="KW-0677">Repeat</keyword>
<dbReference type="GO" id="GO:0004222">
    <property type="term" value="F:metalloendopeptidase activity"/>
    <property type="evidence" value="ECO:0007669"/>
    <property type="project" value="InterPro"/>
</dbReference>
<dbReference type="SMART" id="SM00050">
    <property type="entry name" value="DISIN"/>
    <property type="match status" value="1"/>
</dbReference>
<protein>
    <recommendedName>
        <fullName evidence="5">Disintegrin and metalloproteinase domain-containing protein B</fullName>
    </recommendedName>
</protein>
<dbReference type="InterPro" id="IPR001762">
    <property type="entry name" value="Disintegrin_dom"/>
</dbReference>
<dbReference type="Proteomes" id="UP000193411">
    <property type="component" value="Unassembled WGS sequence"/>
</dbReference>
<dbReference type="PANTHER" id="PTHR11905:SF159">
    <property type="entry name" value="ADAM METALLOPROTEASE"/>
    <property type="match status" value="1"/>
</dbReference>